<evidence type="ECO:0000313" key="2">
    <source>
        <dbReference type="EMBL" id="KAH3836126.1"/>
    </source>
</evidence>
<evidence type="ECO:0000256" key="1">
    <source>
        <dbReference type="SAM" id="Coils"/>
    </source>
</evidence>
<keyword evidence="1" id="KW-0175">Coiled coil</keyword>
<reference evidence="2" key="1">
    <citation type="journal article" date="2019" name="bioRxiv">
        <title>The Genome of the Zebra Mussel, Dreissena polymorpha: A Resource for Invasive Species Research.</title>
        <authorList>
            <person name="McCartney M.A."/>
            <person name="Auch B."/>
            <person name="Kono T."/>
            <person name="Mallez S."/>
            <person name="Zhang Y."/>
            <person name="Obille A."/>
            <person name="Becker A."/>
            <person name="Abrahante J.E."/>
            <person name="Garbe J."/>
            <person name="Badalamenti J.P."/>
            <person name="Herman A."/>
            <person name="Mangelson H."/>
            <person name="Liachko I."/>
            <person name="Sullivan S."/>
            <person name="Sone E.D."/>
            <person name="Koren S."/>
            <person name="Silverstein K.A.T."/>
            <person name="Beckman K.B."/>
            <person name="Gohl D.M."/>
        </authorList>
    </citation>
    <scope>NUCLEOTIDE SEQUENCE</scope>
    <source>
        <strain evidence="2">Duluth1</strain>
        <tissue evidence="2">Whole animal</tissue>
    </source>
</reference>
<organism evidence="2 3">
    <name type="scientific">Dreissena polymorpha</name>
    <name type="common">Zebra mussel</name>
    <name type="synonym">Mytilus polymorpha</name>
    <dbReference type="NCBI Taxonomy" id="45954"/>
    <lineage>
        <taxon>Eukaryota</taxon>
        <taxon>Metazoa</taxon>
        <taxon>Spiralia</taxon>
        <taxon>Lophotrochozoa</taxon>
        <taxon>Mollusca</taxon>
        <taxon>Bivalvia</taxon>
        <taxon>Autobranchia</taxon>
        <taxon>Heteroconchia</taxon>
        <taxon>Euheterodonta</taxon>
        <taxon>Imparidentia</taxon>
        <taxon>Neoheterodontei</taxon>
        <taxon>Myida</taxon>
        <taxon>Dreissenoidea</taxon>
        <taxon>Dreissenidae</taxon>
        <taxon>Dreissena</taxon>
    </lineage>
</organism>
<gene>
    <name evidence="2" type="ORF">DPMN_109496</name>
</gene>
<dbReference type="EMBL" id="JAIWYP010000004">
    <property type="protein sequence ID" value="KAH3836126.1"/>
    <property type="molecule type" value="Genomic_DNA"/>
</dbReference>
<accession>A0A9D4KB89</accession>
<dbReference type="Proteomes" id="UP000828390">
    <property type="component" value="Unassembled WGS sequence"/>
</dbReference>
<reference evidence="2" key="2">
    <citation type="submission" date="2020-11" db="EMBL/GenBank/DDBJ databases">
        <authorList>
            <person name="McCartney M.A."/>
            <person name="Auch B."/>
            <person name="Kono T."/>
            <person name="Mallez S."/>
            <person name="Becker A."/>
            <person name="Gohl D.M."/>
            <person name="Silverstein K.A.T."/>
            <person name="Koren S."/>
            <person name="Bechman K.B."/>
            <person name="Herman A."/>
            <person name="Abrahante J.E."/>
            <person name="Garbe J."/>
        </authorList>
    </citation>
    <scope>NUCLEOTIDE SEQUENCE</scope>
    <source>
        <strain evidence="2">Duluth1</strain>
        <tissue evidence="2">Whole animal</tissue>
    </source>
</reference>
<protein>
    <submittedName>
        <fullName evidence="2">Uncharacterized protein</fullName>
    </submittedName>
</protein>
<proteinExistence type="predicted"/>
<evidence type="ECO:0000313" key="3">
    <source>
        <dbReference type="Proteomes" id="UP000828390"/>
    </source>
</evidence>
<name>A0A9D4KB89_DREPO</name>
<comment type="caution">
    <text evidence="2">The sequence shown here is derived from an EMBL/GenBank/DDBJ whole genome shotgun (WGS) entry which is preliminary data.</text>
</comment>
<keyword evidence="3" id="KW-1185">Reference proteome</keyword>
<feature type="coiled-coil region" evidence="1">
    <location>
        <begin position="17"/>
        <end position="76"/>
    </location>
</feature>
<dbReference type="AlphaFoldDB" id="A0A9D4KB89"/>
<sequence length="161" mass="18692">MIEKIVGQMKNSLLRRIELLESKLFDRESENENLKKEIDKLHTELNAEKVMNRETLIKEKYENKEALNELEQYNRIINVVFHGLQDMDKTETPENTKKFVADVVKKHTGIQLSKTDIDYGHRLGRFENGKCSPSGVEVETSFIKTEMATYTESYTSNMTNG</sequence>